<name>A0A7J6KRG5_PEROL</name>
<evidence type="ECO:0000256" key="1">
    <source>
        <dbReference type="SAM" id="MobiDB-lite"/>
    </source>
</evidence>
<dbReference type="InterPro" id="IPR050972">
    <property type="entry name" value="SDr-like"/>
</dbReference>
<feature type="compositionally biased region" description="Acidic residues" evidence="1">
    <location>
        <begin position="170"/>
        <end position="179"/>
    </location>
</feature>
<accession>A0A7J6KRG5</accession>
<feature type="region of interest" description="Disordered" evidence="1">
    <location>
        <begin position="167"/>
        <end position="191"/>
    </location>
</feature>
<organism evidence="2 3">
    <name type="scientific">Perkinsus olseni</name>
    <name type="common">Perkinsus atlanticus</name>
    <dbReference type="NCBI Taxonomy" id="32597"/>
    <lineage>
        <taxon>Eukaryota</taxon>
        <taxon>Sar</taxon>
        <taxon>Alveolata</taxon>
        <taxon>Perkinsozoa</taxon>
        <taxon>Perkinsea</taxon>
        <taxon>Perkinsida</taxon>
        <taxon>Perkinsidae</taxon>
        <taxon>Perkinsus</taxon>
    </lineage>
</organism>
<dbReference type="EMBL" id="JABANN010001638">
    <property type="protein sequence ID" value="KAF4649151.1"/>
    <property type="molecule type" value="Genomic_DNA"/>
</dbReference>
<dbReference type="Proteomes" id="UP000572268">
    <property type="component" value="Unassembled WGS sequence"/>
</dbReference>
<feature type="non-terminal residue" evidence="2">
    <location>
        <position position="266"/>
    </location>
</feature>
<gene>
    <name evidence="2" type="ORF">FOL46_002079</name>
</gene>
<comment type="caution">
    <text evidence="2">The sequence shown here is derived from an EMBL/GenBank/DDBJ whole genome shotgun (WGS) entry which is preliminary data.</text>
</comment>
<feature type="non-terminal residue" evidence="2">
    <location>
        <position position="1"/>
    </location>
</feature>
<dbReference type="PANTHER" id="PTHR34403:SF16">
    <property type="entry name" value="GLYCINE, ALANINE AND ASPARAGINE-RICH PROTEIN-LIKE"/>
    <property type="match status" value="1"/>
</dbReference>
<evidence type="ECO:0000313" key="2">
    <source>
        <dbReference type="EMBL" id="KAF4649151.1"/>
    </source>
</evidence>
<reference evidence="2 3" key="1">
    <citation type="submission" date="2020-04" db="EMBL/GenBank/DDBJ databases">
        <title>Perkinsus olseni comparative genomics.</title>
        <authorList>
            <person name="Bogema D.R."/>
        </authorList>
    </citation>
    <scope>NUCLEOTIDE SEQUENCE [LARGE SCALE GENOMIC DNA]</scope>
    <source>
        <strain evidence="2">ATCC PRA-31</strain>
    </source>
</reference>
<proteinExistence type="predicted"/>
<evidence type="ECO:0000313" key="3">
    <source>
        <dbReference type="Proteomes" id="UP000572268"/>
    </source>
</evidence>
<protein>
    <submittedName>
        <fullName evidence="2">Uncharacterized protein</fullName>
    </submittedName>
</protein>
<dbReference type="PANTHER" id="PTHR34403">
    <property type="entry name" value="TOL-PAL SYSTEM PROTEIN TOLA"/>
    <property type="match status" value="1"/>
</dbReference>
<feature type="region of interest" description="Disordered" evidence="1">
    <location>
        <begin position="28"/>
        <end position="94"/>
    </location>
</feature>
<dbReference type="AlphaFoldDB" id="A0A7J6KRG5"/>
<sequence length="266" mass="29103">ARRISDNGTEILSDNEFDDVSDVTTAAWGARTASKPKAKAKAKPKPKPKPKAKAKAKGKAKAKAKAKSKSKAKAKAKAKARKADQRDLPEEDIPQETLEFLHSLTDTDLDAISTFVIQPEHEIHPQGPREAAEADCENGASSGASRGDSVMFEGFPLIHNVLEAQRVSAEESEDEDDTDSGSSVDGSRARHRGPGLKWVKIMEFDDEDEAEAWINQGLKFCVQRRNYTKKYGFKHYYYCMQCGKAAVHAEKSRNSTSTGGPPIGVQ</sequence>
<feature type="region of interest" description="Disordered" evidence="1">
    <location>
        <begin position="123"/>
        <end position="145"/>
    </location>
</feature>
<feature type="compositionally biased region" description="Basic residues" evidence="1">
    <location>
        <begin position="34"/>
        <end position="80"/>
    </location>
</feature>